<organism evidence="1 2">
    <name type="scientific">Prosthecobacter dejongeii</name>
    <dbReference type="NCBI Taxonomy" id="48465"/>
    <lineage>
        <taxon>Bacteria</taxon>
        <taxon>Pseudomonadati</taxon>
        <taxon>Verrucomicrobiota</taxon>
        <taxon>Verrucomicrobiia</taxon>
        <taxon>Verrucomicrobiales</taxon>
        <taxon>Verrucomicrobiaceae</taxon>
        <taxon>Prosthecobacter</taxon>
    </lineage>
</organism>
<dbReference type="Proteomes" id="UP000534294">
    <property type="component" value="Unassembled WGS sequence"/>
</dbReference>
<accession>A0A7W8DRQ2</accession>
<evidence type="ECO:0000313" key="1">
    <source>
        <dbReference type="EMBL" id="MBB5040129.1"/>
    </source>
</evidence>
<gene>
    <name evidence="1" type="ORF">HNQ64_004408</name>
</gene>
<evidence type="ECO:0008006" key="3">
    <source>
        <dbReference type="Google" id="ProtNLM"/>
    </source>
</evidence>
<proteinExistence type="predicted"/>
<dbReference type="EMBL" id="JACHIF010000011">
    <property type="protein sequence ID" value="MBB5040129.1"/>
    <property type="molecule type" value="Genomic_DNA"/>
</dbReference>
<dbReference type="InterPro" id="IPR013424">
    <property type="entry name" value="Ice-binding_C"/>
</dbReference>
<dbReference type="NCBIfam" id="TIGR02595">
    <property type="entry name" value="PEP_CTERM"/>
    <property type="match status" value="1"/>
</dbReference>
<reference evidence="1 2" key="1">
    <citation type="submission" date="2020-08" db="EMBL/GenBank/DDBJ databases">
        <title>Genomic Encyclopedia of Type Strains, Phase IV (KMG-IV): sequencing the most valuable type-strain genomes for metagenomic binning, comparative biology and taxonomic classification.</title>
        <authorList>
            <person name="Goeker M."/>
        </authorList>
    </citation>
    <scope>NUCLEOTIDE SEQUENCE [LARGE SCALE GENOMIC DNA]</scope>
    <source>
        <strain evidence="1 2">DSM 12251</strain>
    </source>
</reference>
<evidence type="ECO:0000313" key="2">
    <source>
        <dbReference type="Proteomes" id="UP000534294"/>
    </source>
</evidence>
<keyword evidence="2" id="KW-1185">Reference proteome</keyword>
<dbReference type="RefSeq" id="WP_184212606.1">
    <property type="nucleotide sequence ID" value="NZ_JACHIF010000011.1"/>
</dbReference>
<dbReference type="AlphaFoldDB" id="A0A7W8DRQ2"/>
<sequence>MKLPPLFRASALLRSLLFLAAWVLAGAGISPAAVLLQDSFENGIKATPDSSSIGNWTNFADAGVTESGGVLTVMTTNSGVSNSGNFSTTVRPELNPFTSTIQFSVTDFDLAGTGDYAADNTGRFRIGLTSTLGSFFGSNDAFALEINNGGHGFRLGTKADNTANDPSGSVASGFGLTSAITAFDFTFTSTTWDLVLYSGETILFDQAGNWSLGDAANWGAGTANTGASSLLLAVQNTNTTGTPTGFKSFSIGSIEVSATIVPEPSRALLLGLALAGLALRRSRAP</sequence>
<name>A0A7W8DRQ2_9BACT</name>
<comment type="caution">
    <text evidence="1">The sequence shown here is derived from an EMBL/GenBank/DDBJ whole genome shotgun (WGS) entry which is preliminary data.</text>
</comment>
<protein>
    <recommendedName>
        <fullName evidence="3">PEP-CTERM protein-sorting domain-containing protein</fullName>
    </recommendedName>
</protein>